<protein>
    <submittedName>
        <fullName evidence="5">Amino acid ABC transporter substrate-binding protein (PAAT family)</fullName>
    </submittedName>
</protein>
<name>A0A4R6YCQ2_9HYPH</name>
<dbReference type="PANTHER" id="PTHR35936">
    <property type="entry name" value="MEMBRANE-BOUND LYTIC MUREIN TRANSGLYCOSYLASE F"/>
    <property type="match status" value="1"/>
</dbReference>
<dbReference type="SMART" id="SM00062">
    <property type="entry name" value="PBPb"/>
    <property type="match status" value="1"/>
</dbReference>
<dbReference type="RefSeq" id="WP_133675784.1">
    <property type="nucleotide sequence ID" value="NZ_SNZF01000021.1"/>
</dbReference>
<evidence type="ECO:0000256" key="1">
    <source>
        <dbReference type="ARBA" id="ARBA00022729"/>
    </source>
</evidence>
<dbReference type="GO" id="GO:0015276">
    <property type="term" value="F:ligand-gated monoatomic ion channel activity"/>
    <property type="evidence" value="ECO:0007669"/>
    <property type="project" value="InterPro"/>
</dbReference>
<dbReference type="AlphaFoldDB" id="A0A4R6YCQ2"/>
<dbReference type="OrthoDB" id="6192933at2"/>
<gene>
    <name evidence="5" type="ORF">DES43_12140</name>
</gene>
<proteinExistence type="predicted"/>
<sequence>MKSFALLAVAGLLSTLAATAGAQAAEYGKCEPKGERGSISLETIAADTLTVATVLPNPGWYNGISPEKIEDGFEYCMGAEIAHRAGLDKVRLVNMAWDQYISGTASNYDIGIAGTTITEARKQVFDFSQPYFSSNLGVAVKKGADVSAENIRSKRIGVLQGNMGSDWVIGTLKPDQQPSLYQSQPDMVTALIAGQVDAIVSDTTLVLSATNGTNGMIEVIGQFELDQGYGIVLPKGSANAAVVDQAVAAFREDGTLADLSARYLAPLFGVDPASVPVWTLK</sequence>
<dbReference type="Pfam" id="PF00497">
    <property type="entry name" value="SBP_bac_3"/>
    <property type="match status" value="1"/>
</dbReference>
<evidence type="ECO:0000259" key="4">
    <source>
        <dbReference type="SMART" id="SM00079"/>
    </source>
</evidence>
<evidence type="ECO:0000259" key="3">
    <source>
        <dbReference type="SMART" id="SM00062"/>
    </source>
</evidence>
<feature type="signal peptide" evidence="2">
    <location>
        <begin position="1"/>
        <end position="24"/>
    </location>
</feature>
<dbReference type="SUPFAM" id="SSF53850">
    <property type="entry name" value="Periplasmic binding protein-like II"/>
    <property type="match status" value="1"/>
</dbReference>
<dbReference type="InterPro" id="IPR001320">
    <property type="entry name" value="Iontro_rcpt_C"/>
</dbReference>
<evidence type="ECO:0000313" key="5">
    <source>
        <dbReference type="EMBL" id="TDR33553.1"/>
    </source>
</evidence>
<dbReference type="SMART" id="SM00079">
    <property type="entry name" value="PBPe"/>
    <property type="match status" value="1"/>
</dbReference>
<keyword evidence="1 2" id="KW-0732">Signal</keyword>
<organism evidence="5 6">
    <name type="scientific">Aquamicrobium defluvii</name>
    <dbReference type="NCBI Taxonomy" id="69279"/>
    <lineage>
        <taxon>Bacteria</taxon>
        <taxon>Pseudomonadati</taxon>
        <taxon>Pseudomonadota</taxon>
        <taxon>Alphaproteobacteria</taxon>
        <taxon>Hyphomicrobiales</taxon>
        <taxon>Phyllobacteriaceae</taxon>
        <taxon>Aquamicrobium</taxon>
    </lineage>
</organism>
<evidence type="ECO:0000313" key="6">
    <source>
        <dbReference type="Proteomes" id="UP000294958"/>
    </source>
</evidence>
<accession>A0A4R6YCQ2</accession>
<reference evidence="5 6" key="1">
    <citation type="submission" date="2019-03" db="EMBL/GenBank/DDBJ databases">
        <title>Genomic Encyclopedia of Type Strains, Phase IV (KMG-IV): sequencing the most valuable type-strain genomes for metagenomic binning, comparative biology and taxonomic classification.</title>
        <authorList>
            <person name="Goeker M."/>
        </authorList>
    </citation>
    <scope>NUCLEOTIDE SEQUENCE [LARGE SCALE GENOMIC DNA]</scope>
    <source>
        <strain evidence="5 6">DSM 11603</strain>
    </source>
</reference>
<evidence type="ECO:0000256" key="2">
    <source>
        <dbReference type="SAM" id="SignalP"/>
    </source>
</evidence>
<comment type="caution">
    <text evidence="5">The sequence shown here is derived from an EMBL/GenBank/DDBJ whole genome shotgun (WGS) entry which is preliminary data.</text>
</comment>
<dbReference type="CDD" id="cd13530">
    <property type="entry name" value="PBP2_peptides_like"/>
    <property type="match status" value="1"/>
</dbReference>
<dbReference type="EMBL" id="SNZF01000021">
    <property type="protein sequence ID" value="TDR33553.1"/>
    <property type="molecule type" value="Genomic_DNA"/>
</dbReference>
<keyword evidence="6" id="KW-1185">Reference proteome</keyword>
<feature type="domain" description="Solute-binding protein family 3/N-terminal" evidence="3">
    <location>
        <begin position="48"/>
        <end position="267"/>
    </location>
</feature>
<feature type="chain" id="PRO_5020211253" evidence="2">
    <location>
        <begin position="25"/>
        <end position="281"/>
    </location>
</feature>
<dbReference type="Gene3D" id="3.40.190.10">
    <property type="entry name" value="Periplasmic binding protein-like II"/>
    <property type="match status" value="2"/>
</dbReference>
<dbReference type="InterPro" id="IPR001638">
    <property type="entry name" value="Solute-binding_3/MltF_N"/>
</dbReference>
<dbReference type="Proteomes" id="UP000294958">
    <property type="component" value="Unassembled WGS sequence"/>
</dbReference>
<dbReference type="GO" id="GO:0016020">
    <property type="term" value="C:membrane"/>
    <property type="evidence" value="ECO:0007669"/>
    <property type="project" value="InterPro"/>
</dbReference>
<feature type="domain" description="Ionotropic glutamate receptor C-terminal" evidence="4">
    <location>
        <begin position="48"/>
        <end position="266"/>
    </location>
</feature>